<dbReference type="GO" id="GO:0004674">
    <property type="term" value="F:protein serine/threonine kinase activity"/>
    <property type="evidence" value="ECO:0007669"/>
    <property type="project" value="UniProtKB-KW"/>
</dbReference>
<feature type="region of interest" description="Disordered" evidence="9">
    <location>
        <begin position="741"/>
        <end position="760"/>
    </location>
</feature>
<feature type="region of interest" description="Disordered" evidence="9">
    <location>
        <begin position="83"/>
        <end position="252"/>
    </location>
</feature>
<dbReference type="Proteomes" id="UP000053800">
    <property type="component" value="Unassembled WGS sequence"/>
</dbReference>
<evidence type="ECO:0000259" key="10">
    <source>
        <dbReference type="PROSITE" id="PS50011"/>
    </source>
</evidence>
<evidence type="ECO:0000256" key="4">
    <source>
        <dbReference type="ARBA" id="ARBA00022741"/>
    </source>
</evidence>
<organism evidence="11 12">
    <name type="scientific">Cryptococcus bacillisporus CA1873</name>
    <dbReference type="NCBI Taxonomy" id="1296111"/>
    <lineage>
        <taxon>Eukaryota</taxon>
        <taxon>Fungi</taxon>
        <taxon>Dikarya</taxon>
        <taxon>Basidiomycota</taxon>
        <taxon>Agaricomycotina</taxon>
        <taxon>Tremellomycetes</taxon>
        <taxon>Tremellales</taxon>
        <taxon>Cryptococcaceae</taxon>
        <taxon>Cryptococcus</taxon>
        <taxon>Cryptococcus gattii species complex</taxon>
    </lineage>
</organism>
<dbReference type="SUPFAM" id="SSF56112">
    <property type="entry name" value="Protein kinase-like (PK-like)"/>
    <property type="match status" value="1"/>
</dbReference>
<feature type="compositionally biased region" description="Pro residues" evidence="9">
    <location>
        <begin position="867"/>
        <end position="877"/>
    </location>
</feature>
<evidence type="ECO:0000256" key="2">
    <source>
        <dbReference type="ARBA" id="ARBA00022527"/>
    </source>
</evidence>
<evidence type="ECO:0000313" key="12">
    <source>
        <dbReference type="Proteomes" id="UP000053800"/>
    </source>
</evidence>
<keyword evidence="6" id="KW-0067">ATP-binding</keyword>
<dbReference type="InterPro" id="IPR050236">
    <property type="entry name" value="Ser_Thr_kinase_AGC"/>
</dbReference>
<evidence type="ECO:0000313" key="11">
    <source>
        <dbReference type="EMBL" id="KIR67679.1"/>
    </source>
</evidence>
<reference evidence="11 12" key="1">
    <citation type="submission" date="2015-01" db="EMBL/GenBank/DDBJ databases">
        <title>The Genome Sequence of Cryptococcus gattii CA1873.</title>
        <authorList>
            <consortium name="The Broad Institute Genomics Platform"/>
            <person name="Cuomo C."/>
            <person name="Litvintseva A."/>
            <person name="Chen Y."/>
            <person name="Heitman J."/>
            <person name="Sun S."/>
            <person name="Springer D."/>
            <person name="Dromer F."/>
            <person name="Young S."/>
            <person name="Zeng Q."/>
            <person name="Gargeya S."/>
            <person name="Abouelleil A."/>
            <person name="Alvarado L."/>
            <person name="Chapman S.B."/>
            <person name="Gainer-Dewar J."/>
            <person name="Goldberg J."/>
            <person name="Griggs A."/>
            <person name="Gujja S."/>
            <person name="Hansen M."/>
            <person name="Howarth C."/>
            <person name="Imamovic A."/>
            <person name="Larimer J."/>
            <person name="Murphy C."/>
            <person name="Naylor J."/>
            <person name="Pearson M."/>
            <person name="Priest M."/>
            <person name="Roberts A."/>
            <person name="Saif S."/>
            <person name="Shea T."/>
            <person name="Sykes S."/>
            <person name="Wortman J."/>
            <person name="Nusbaum C."/>
            <person name="Birren B."/>
        </authorList>
    </citation>
    <scope>NUCLEOTIDE SEQUENCE [LARGE SCALE GENOMIC DNA]</scope>
    <source>
        <strain evidence="11 12">CA1873</strain>
    </source>
</reference>
<feature type="compositionally biased region" description="Low complexity" evidence="9">
    <location>
        <begin position="425"/>
        <end position="441"/>
    </location>
</feature>
<sequence length="963" mass="104103">MSLFRDLPPRNVLPLPLPLPIPPAPDANAAPIPRTCSSSRNDLFTTSWQPELPPPRPLAQDSPPRCAEQVPPAKVSAVHAHTMPMKPRGGDIPRRGDTSSPVGSTVDEFGVPTRRHRPASATVPAHLHQQHSQPTRTSSFFHVVPSTDLPSPPPAPHRRKGGNTFSRSTSLRRAPPPPLLPLARTGSHTNIANGSDRQRSWDSYTSSIPSSPSASASYATAEEDPLSPLHQSPQLPPSRTGQQADWIPPLPPAADDIKLRLLPSSTYFLGEGRYAKVYLAAYKRKRKSKLKGKRGGELLGRAGLAHHKVGGAEETKQVNEDGDGLVGGDWRLCAVKRLAPDRESQTMGLREAFFLNRLMATTTASPSSEQDDQPPRARAISPLRESFGQTPLQTPESTPSLKSGITNGSVYIIKLIAVKEDGEGPAQSSSHPAHARSASDAIKSQKTTTGNGTPTRQRSSTMLPPHSPTTTAPVDRVAAKVSAGCAKPDTIPNLSSFPSFPSLAQAIRQEYAAPSLSRLVLVLEHAPLGTLDRLLRTSPQLIGKKLWGRWAREGTEALEWVHGKGVVHADIKPGNLLLTTDLHIRLSDFGSSLLIHPSHPPTDGLGLGTLPFSPPELVDPSVTFSFPVDIFALGATLYQCITGREPFRGLRSIEMMHHVKKGGLWAYEEEERLGRVGEPYRQGIQAGTPYPSAWRDNYSASGASASHILAAAGAAGVRRGGSLRVPPTYSALVEERPRLKRMTSAESVRANDDAGKSESPAGVKLWAKWVKDGAGDDPVTGLLSDSDASFPAEASCNKVNLSRGNSQSLRRSASIRNVLPHTTYSPPNTDADADANAVSPGTPPRNHHHHPPLTLTVHSPASSAPSHPSPPASPRPPSIIHRGIYEPYPDGSPAMLFLDGTERVSEDVRDVLKGMLEPDQWMRYRANEVRERWDELGVGIEEEVESEERWTLSCQWQGADERE</sequence>
<evidence type="ECO:0000256" key="7">
    <source>
        <dbReference type="ARBA" id="ARBA00047899"/>
    </source>
</evidence>
<gene>
    <name evidence="11" type="ORF">I314_02096</name>
</gene>
<evidence type="ECO:0000256" key="9">
    <source>
        <dbReference type="SAM" id="MobiDB-lite"/>
    </source>
</evidence>
<evidence type="ECO:0000256" key="6">
    <source>
        <dbReference type="ARBA" id="ARBA00022840"/>
    </source>
</evidence>
<feature type="compositionally biased region" description="Low complexity" evidence="9">
    <location>
        <begin position="203"/>
        <end position="233"/>
    </location>
</feature>
<comment type="catalytic activity">
    <reaction evidence="8">
        <text>L-seryl-[protein] + ATP = O-phospho-L-seryl-[protein] + ADP + H(+)</text>
        <dbReference type="Rhea" id="RHEA:17989"/>
        <dbReference type="Rhea" id="RHEA-COMP:9863"/>
        <dbReference type="Rhea" id="RHEA-COMP:11604"/>
        <dbReference type="ChEBI" id="CHEBI:15378"/>
        <dbReference type="ChEBI" id="CHEBI:29999"/>
        <dbReference type="ChEBI" id="CHEBI:30616"/>
        <dbReference type="ChEBI" id="CHEBI:83421"/>
        <dbReference type="ChEBI" id="CHEBI:456216"/>
        <dbReference type="EC" id="2.7.11.1"/>
    </reaction>
</comment>
<feature type="region of interest" description="Disordered" evidence="9">
    <location>
        <begin position="816"/>
        <end position="886"/>
    </location>
</feature>
<feature type="compositionally biased region" description="Basic and acidic residues" evidence="9">
    <location>
        <begin position="88"/>
        <end position="97"/>
    </location>
</feature>
<dbReference type="Pfam" id="PF00069">
    <property type="entry name" value="Pkinase"/>
    <property type="match status" value="1"/>
</dbReference>
<comment type="catalytic activity">
    <reaction evidence="7">
        <text>L-threonyl-[protein] + ATP = O-phospho-L-threonyl-[protein] + ADP + H(+)</text>
        <dbReference type="Rhea" id="RHEA:46608"/>
        <dbReference type="Rhea" id="RHEA-COMP:11060"/>
        <dbReference type="Rhea" id="RHEA-COMP:11605"/>
        <dbReference type="ChEBI" id="CHEBI:15378"/>
        <dbReference type="ChEBI" id="CHEBI:30013"/>
        <dbReference type="ChEBI" id="CHEBI:30616"/>
        <dbReference type="ChEBI" id="CHEBI:61977"/>
        <dbReference type="ChEBI" id="CHEBI:456216"/>
        <dbReference type="EC" id="2.7.11.1"/>
    </reaction>
</comment>
<feature type="region of interest" description="Disordered" evidence="9">
    <location>
        <begin position="35"/>
        <end position="68"/>
    </location>
</feature>
<feature type="compositionally biased region" description="Polar residues" evidence="9">
    <location>
        <begin position="442"/>
        <end position="471"/>
    </location>
</feature>
<keyword evidence="5 11" id="KW-0418">Kinase</keyword>
<feature type="compositionally biased region" description="Polar residues" evidence="9">
    <location>
        <begin position="816"/>
        <end position="828"/>
    </location>
</feature>
<dbReference type="PROSITE" id="PS00108">
    <property type="entry name" value="PROTEIN_KINASE_ST"/>
    <property type="match status" value="1"/>
</dbReference>
<accession>A0ABR5BES5</accession>
<dbReference type="EMBL" id="KN848892">
    <property type="protein sequence ID" value="KIR67679.1"/>
    <property type="molecule type" value="Genomic_DNA"/>
</dbReference>
<name>A0ABR5BES5_CRYGA</name>
<feature type="compositionally biased region" description="Low complexity" evidence="9">
    <location>
        <begin position="852"/>
        <end position="866"/>
    </location>
</feature>
<protein>
    <recommendedName>
        <fullName evidence="1">non-specific serine/threonine protein kinase</fullName>
        <ecNumber evidence="1">2.7.11.1</ecNumber>
    </recommendedName>
</protein>
<feature type="compositionally biased region" description="Polar residues" evidence="9">
    <location>
        <begin position="387"/>
        <end position="404"/>
    </location>
</feature>
<keyword evidence="3" id="KW-0808">Transferase</keyword>
<proteinExistence type="predicted"/>
<feature type="compositionally biased region" description="Polar residues" evidence="9">
    <location>
        <begin position="35"/>
        <end position="49"/>
    </location>
</feature>
<evidence type="ECO:0000256" key="8">
    <source>
        <dbReference type="ARBA" id="ARBA00048679"/>
    </source>
</evidence>
<dbReference type="PANTHER" id="PTHR24356:SF1">
    <property type="entry name" value="SERINE_THREONINE-PROTEIN KINASE GREATWALL"/>
    <property type="match status" value="1"/>
</dbReference>
<dbReference type="InterPro" id="IPR008271">
    <property type="entry name" value="Ser/Thr_kinase_AS"/>
</dbReference>
<dbReference type="InterPro" id="IPR011009">
    <property type="entry name" value="Kinase-like_dom_sf"/>
</dbReference>
<keyword evidence="4" id="KW-0547">Nucleotide-binding</keyword>
<feature type="domain" description="Protein kinase" evidence="10">
    <location>
        <begin position="263"/>
        <end position="937"/>
    </location>
</feature>
<dbReference type="SMART" id="SM00220">
    <property type="entry name" value="S_TKc"/>
    <property type="match status" value="1"/>
</dbReference>
<evidence type="ECO:0000256" key="5">
    <source>
        <dbReference type="ARBA" id="ARBA00022777"/>
    </source>
</evidence>
<dbReference type="InterPro" id="IPR000719">
    <property type="entry name" value="Prot_kinase_dom"/>
</dbReference>
<evidence type="ECO:0000256" key="3">
    <source>
        <dbReference type="ARBA" id="ARBA00022679"/>
    </source>
</evidence>
<evidence type="ECO:0000256" key="1">
    <source>
        <dbReference type="ARBA" id="ARBA00012513"/>
    </source>
</evidence>
<feature type="region of interest" description="Disordered" evidence="9">
    <location>
        <begin position="422"/>
        <end position="471"/>
    </location>
</feature>
<dbReference type="Gene3D" id="1.10.510.10">
    <property type="entry name" value="Transferase(Phosphotransferase) domain 1"/>
    <property type="match status" value="1"/>
</dbReference>
<feature type="compositionally biased region" description="Polar residues" evidence="9">
    <location>
        <begin position="130"/>
        <end position="140"/>
    </location>
</feature>
<keyword evidence="12" id="KW-1185">Reference proteome</keyword>
<dbReference type="PANTHER" id="PTHR24356">
    <property type="entry name" value="SERINE/THREONINE-PROTEIN KINASE"/>
    <property type="match status" value="1"/>
</dbReference>
<feature type="compositionally biased region" description="Polar residues" evidence="9">
    <location>
        <begin position="186"/>
        <end position="195"/>
    </location>
</feature>
<feature type="region of interest" description="Disordered" evidence="9">
    <location>
        <begin position="384"/>
        <end position="404"/>
    </location>
</feature>
<keyword evidence="2 11" id="KW-0723">Serine/threonine-protein kinase</keyword>
<dbReference type="EC" id="2.7.11.1" evidence="1"/>
<dbReference type="PROSITE" id="PS50011">
    <property type="entry name" value="PROTEIN_KINASE_DOM"/>
    <property type="match status" value="1"/>
</dbReference>